<reference evidence="1" key="1">
    <citation type="submission" date="2013-12" db="EMBL/GenBank/DDBJ databases">
        <title>A Varibaculum cambriense genome reconstructed from a premature infant gut community with otherwise low bacterial novelty that shifts toward anaerobic metabolism during the third week of life.</title>
        <authorList>
            <person name="Brown C.T."/>
            <person name="Sharon I."/>
            <person name="Thomas B.C."/>
            <person name="Castelle C.J."/>
            <person name="Morowitz M.J."/>
            <person name="Banfield J.F."/>
        </authorList>
    </citation>
    <scope>NUCLEOTIDE SEQUENCE</scope>
</reference>
<proteinExistence type="predicted"/>
<dbReference type="AlphaFoldDB" id="W1WIL8"/>
<comment type="caution">
    <text evidence="1">The sequence shown here is derived from an EMBL/GenBank/DDBJ whole genome shotgun (WGS) entry which is preliminary data.</text>
</comment>
<dbReference type="EMBL" id="AZMM01018863">
    <property type="protein sequence ID" value="ETJ16254.1"/>
    <property type="molecule type" value="Genomic_DNA"/>
</dbReference>
<organism evidence="1">
    <name type="scientific">human gut metagenome</name>
    <dbReference type="NCBI Taxonomy" id="408170"/>
    <lineage>
        <taxon>unclassified sequences</taxon>
        <taxon>metagenomes</taxon>
        <taxon>organismal metagenomes</taxon>
    </lineage>
</organism>
<accession>W1WIL8</accession>
<evidence type="ECO:0000313" key="1">
    <source>
        <dbReference type="EMBL" id="ETJ16254.1"/>
    </source>
</evidence>
<name>W1WIL8_9ZZZZ</name>
<protein>
    <submittedName>
        <fullName evidence="1">Uncharacterized protein</fullName>
    </submittedName>
</protein>
<gene>
    <name evidence="1" type="ORF">Q604_UNBc4C00082G0002</name>
</gene>
<feature type="non-terminal residue" evidence="1">
    <location>
        <position position="27"/>
    </location>
</feature>
<sequence length="27" mass="3010">MDFINITGASQNNLKNIDVNIPKHLVT</sequence>